<comment type="similarity">
    <text evidence="1">Belongs to the virb1 family.</text>
</comment>
<gene>
    <name evidence="4" type="ORF">GCM10011452_12110</name>
</gene>
<feature type="domain" description="Transglycosylase SLT" evidence="3">
    <location>
        <begin position="98"/>
        <end position="156"/>
    </location>
</feature>
<reference evidence="4" key="1">
    <citation type="journal article" date="2014" name="Int. J. Syst. Evol. Microbiol.">
        <title>Complete genome sequence of Corynebacterium casei LMG S-19264T (=DSM 44701T), isolated from a smear-ripened cheese.</title>
        <authorList>
            <consortium name="US DOE Joint Genome Institute (JGI-PGF)"/>
            <person name="Walter F."/>
            <person name="Albersmeier A."/>
            <person name="Kalinowski J."/>
            <person name="Ruckert C."/>
        </authorList>
    </citation>
    <scope>NUCLEOTIDE SEQUENCE</scope>
    <source>
        <strain evidence="4">KCTC 23714</strain>
    </source>
</reference>
<protein>
    <submittedName>
        <fullName evidence="4">Lytic transglycosylase</fullName>
    </submittedName>
</protein>
<dbReference type="EMBL" id="BMYQ01000002">
    <property type="protein sequence ID" value="GGW25760.1"/>
    <property type="molecule type" value="Genomic_DNA"/>
</dbReference>
<evidence type="ECO:0000313" key="4">
    <source>
        <dbReference type="EMBL" id="GGW25760.1"/>
    </source>
</evidence>
<dbReference type="Proteomes" id="UP000628984">
    <property type="component" value="Unassembled WGS sequence"/>
</dbReference>
<dbReference type="Pfam" id="PF01464">
    <property type="entry name" value="SLT"/>
    <property type="match status" value="1"/>
</dbReference>
<reference evidence="4" key="2">
    <citation type="submission" date="2020-09" db="EMBL/GenBank/DDBJ databases">
        <authorList>
            <person name="Sun Q."/>
            <person name="Kim S."/>
        </authorList>
    </citation>
    <scope>NUCLEOTIDE SEQUENCE</scope>
    <source>
        <strain evidence="4">KCTC 23714</strain>
    </source>
</reference>
<feature type="signal peptide" evidence="2">
    <location>
        <begin position="1"/>
        <end position="20"/>
    </location>
</feature>
<proteinExistence type="inferred from homology"/>
<dbReference type="AlphaFoldDB" id="A0A918IPH4"/>
<dbReference type="RefSeq" id="WP_189632943.1">
    <property type="nucleotide sequence ID" value="NZ_BMYQ01000002.1"/>
</dbReference>
<feature type="chain" id="PRO_5038128737" evidence="2">
    <location>
        <begin position="21"/>
        <end position="221"/>
    </location>
</feature>
<dbReference type="SUPFAM" id="SSF53955">
    <property type="entry name" value="Lysozyme-like"/>
    <property type="match status" value="1"/>
</dbReference>
<evidence type="ECO:0000313" key="5">
    <source>
        <dbReference type="Proteomes" id="UP000628984"/>
    </source>
</evidence>
<sequence length="221" mass="23566">MLLRLLPVLSALILPGLSHARPASSCDQAAAVVAQETGVPLDVLLALTRAETGRAGEQGLTPWPWAVNQAGQGYWFDTQAEAEQFVEAQLAFGYSNLDVGCFQLNHRWHGAAFPDLQTMFDPVENARYAAGFLSEKYQQTGDWVAAAGAYHSGTEEYAARYIDRFSEILSGLSAVQMAGLPEAGPVMRINSYPLLQPGAAGSGASLVPRVAGIGSLFLQVP</sequence>
<evidence type="ECO:0000259" key="3">
    <source>
        <dbReference type="Pfam" id="PF01464"/>
    </source>
</evidence>
<keyword evidence="2" id="KW-0732">Signal</keyword>
<dbReference type="InterPro" id="IPR008258">
    <property type="entry name" value="Transglycosylase_SLT_dom_1"/>
</dbReference>
<keyword evidence="5" id="KW-1185">Reference proteome</keyword>
<evidence type="ECO:0000256" key="2">
    <source>
        <dbReference type="SAM" id="SignalP"/>
    </source>
</evidence>
<dbReference type="Gene3D" id="1.10.530.10">
    <property type="match status" value="1"/>
</dbReference>
<name>A0A918IPH4_9RHOB</name>
<accession>A0A918IPH4</accession>
<dbReference type="InterPro" id="IPR023346">
    <property type="entry name" value="Lysozyme-like_dom_sf"/>
</dbReference>
<organism evidence="4 5">
    <name type="scientific">Gemmobacter lanyuensis</name>
    <dbReference type="NCBI Taxonomy" id="1054497"/>
    <lineage>
        <taxon>Bacteria</taxon>
        <taxon>Pseudomonadati</taxon>
        <taxon>Pseudomonadota</taxon>
        <taxon>Alphaproteobacteria</taxon>
        <taxon>Rhodobacterales</taxon>
        <taxon>Paracoccaceae</taxon>
        <taxon>Gemmobacter</taxon>
    </lineage>
</organism>
<evidence type="ECO:0000256" key="1">
    <source>
        <dbReference type="ARBA" id="ARBA00009387"/>
    </source>
</evidence>
<comment type="caution">
    <text evidence="4">The sequence shown here is derived from an EMBL/GenBank/DDBJ whole genome shotgun (WGS) entry which is preliminary data.</text>
</comment>